<dbReference type="Gene3D" id="3.40.50.300">
    <property type="entry name" value="P-loop containing nucleotide triphosphate hydrolases"/>
    <property type="match status" value="1"/>
</dbReference>
<dbReference type="Pfam" id="PF13238">
    <property type="entry name" value="AAA_18"/>
    <property type="match status" value="1"/>
</dbReference>
<keyword evidence="2" id="KW-1185">Reference proteome</keyword>
<dbReference type="SUPFAM" id="SSF52540">
    <property type="entry name" value="P-loop containing nucleoside triphosphate hydrolases"/>
    <property type="match status" value="1"/>
</dbReference>
<evidence type="ECO:0000313" key="2">
    <source>
        <dbReference type="Proteomes" id="UP000572212"/>
    </source>
</evidence>
<protein>
    <submittedName>
        <fullName evidence="1">Uridine kinase</fullName>
    </submittedName>
</protein>
<comment type="caution">
    <text evidence="1">The sequence shown here is derived from an EMBL/GenBank/DDBJ whole genome shotgun (WGS) entry which is preliminary data.</text>
</comment>
<dbReference type="RefSeq" id="WP_184245546.1">
    <property type="nucleotide sequence ID" value="NZ_BAAACU010000058.1"/>
</dbReference>
<gene>
    <name evidence="1" type="ORF">GGQ92_001171</name>
</gene>
<dbReference type="GO" id="GO:0005524">
    <property type="term" value="F:ATP binding"/>
    <property type="evidence" value="ECO:0007669"/>
    <property type="project" value="InterPro"/>
</dbReference>
<keyword evidence="1" id="KW-0808">Transferase</keyword>
<proteinExistence type="predicted"/>
<organism evidence="1 2">
    <name type="scientific">Gracilibacillus halotolerans</name>
    <dbReference type="NCBI Taxonomy" id="74386"/>
    <lineage>
        <taxon>Bacteria</taxon>
        <taxon>Bacillati</taxon>
        <taxon>Bacillota</taxon>
        <taxon>Bacilli</taxon>
        <taxon>Bacillales</taxon>
        <taxon>Bacillaceae</taxon>
        <taxon>Gracilibacillus</taxon>
    </lineage>
</organism>
<name>A0A841RNZ6_9BACI</name>
<evidence type="ECO:0000313" key="1">
    <source>
        <dbReference type="EMBL" id="MBB6512388.1"/>
    </source>
</evidence>
<keyword evidence="1" id="KW-0418">Kinase</keyword>
<dbReference type="Proteomes" id="UP000572212">
    <property type="component" value="Unassembled WGS sequence"/>
</dbReference>
<sequence>MERKLPIVIAIAGVSGGGKTTITSELKGKLHNCKTLYFDDYDFDGPDDFVEWIENGSNPEEWNLSPLINDIKKLINEPLDYVILDFPFAYLHSKTREFIDFTVFVDTPLDIAMARRIIRDYKDGSAKDILLDMDKYIIRGRKGYLDMLDTVKPYSDLIVDGELPISDIVSIITKNIVNIE</sequence>
<dbReference type="EMBL" id="JACHON010000003">
    <property type="protein sequence ID" value="MBB6512388.1"/>
    <property type="molecule type" value="Genomic_DNA"/>
</dbReference>
<dbReference type="InterPro" id="IPR027417">
    <property type="entry name" value="P-loop_NTPase"/>
</dbReference>
<dbReference type="NCBIfam" id="NF006085">
    <property type="entry name" value="PRK08233.1"/>
    <property type="match status" value="1"/>
</dbReference>
<accession>A0A841RNZ6</accession>
<dbReference type="AlphaFoldDB" id="A0A841RNZ6"/>
<reference evidence="1 2" key="1">
    <citation type="submission" date="2020-08" db="EMBL/GenBank/DDBJ databases">
        <title>Genomic Encyclopedia of Type Strains, Phase IV (KMG-IV): sequencing the most valuable type-strain genomes for metagenomic binning, comparative biology and taxonomic classification.</title>
        <authorList>
            <person name="Goeker M."/>
        </authorList>
    </citation>
    <scope>NUCLEOTIDE SEQUENCE [LARGE SCALE GENOMIC DNA]</scope>
    <source>
        <strain evidence="1 2">DSM 11805</strain>
    </source>
</reference>
<dbReference type="GO" id="GO:0016301">
    <property type="term" value="F:kinase activity"/>
    <property type="evidence" value="ECO:0007669"/>
    <property type="project" value="UniProtKB-KW"/>
</dbReference>